<accession>A0AAD7NYY4</accession>
<gene>
    <name evidence="1" type="ORF">DFH07DRAFT_729610</name>
</gene>
<dbReference type="Proteomes" id="UP001215280">
    <property type="component" value="Unassembled WGS sequence"/>
</dbReference>
<keyword evidence="2" id="KW-1185">Reference proteome</keyword>
<evidence type="ECO:0000313" key="1">
    <source>
        <dbReference type="EMBL" id="KAJ7780803.1"/>
    </source>
</evidence>
<evidence type="ECO:0000313" key="2">
    <source>
        <dbReference type="Proteomes" id="UP001215280"/>
    </source>
</evidence>
<sequence length="200" mass="22075">MPTPAHVPAPACPPKALAWFVEAHAQITREDLGPHYNAVVAAWIRVEAASRYEQGPTNLPNKSRPTQVTAWIGSARGKRACDTSVPNPTAYAAKWQKWWDSLQLAWRERAEDGTWAVTGGYGANGKEWGPLYQWGVSGTLSIIASLLFWGCAVREDDEARSMWEAAVLDVGWMLEGLAITKCSAVNFESIQCNSYLCMYV</sequence>
<organism evidence="1 2">
    <name type="scientific">Mycena maculata</name>
    <dbReference type="NCBI Taxonomy" id="230809"/>
    <lineage>
        <taxon>Eukaryota</taxon>
        <taxon>Fungi</taxon>
        <taxon>Dikarya</taxon>
        <taxon>Basidiomycota</taxon>
        <taxon>Agaricomycotina</taxon>
        <taxon>Agaricomycetes</taxon>
        <taxon>Agaricomycetidae</taxon>
        <taxon>Agaricales</taxon>
        <taxon>Marasmiineae</taxon>
        <taxon>Mycenaceae</taxon>
        <taxon>Mycena</taxon>
    </lineage>
</organism>
<dbReference type="AlphaFoldDB" id="A0AAD7NYY4"/>
<proteinExistence type="predicted"/>
<name>A0AAD7NYY4_9AGAR</name>
<dbReference type="EMBL" id="JARJLG010000005">
    <property type="protein sequence ID" value="KAJ7780803.1"/>
    <property type="molecule type" value="Genomic_DNA"/>
</dbReference>
<reference evidence="1" key="1">
    <citation type="submission" date="2023-03" db="EMBL/GenBank/DDBJ databases">
        <title>Massive genome expansion in bonnet fungi (Mycena s.s.) driven by repeated elements and novel gene families across ecological guilds.</title>
        <authorList>
            <consortium name="Lawrence Berkeley National Laboratory"/>
            <person name="Harder C.B."/>
            <person name="Miyauchi S."/>
            <person name="Viragh M."/>
            <person name="Kuo A."/>
            <person name="Thoen E."/>
            <person name="Andreopoulos B."/>
            <person name="Lu D."/>
            <person name="Skrede I."/>
            <person name="Drula E."/>
            <person name="Henrissat B."/>
            <person name="Morin E."/>
            <person name="Kohler A."/>
            <person name="Barry K."/>
            <person name="LaButti K."/>
            <person name="Morin E."/>
            <person name="Salamov A."/>
            <person name="Lipzen A."/>
            <person name="Mereny Z."/>
            <person name="Hegedus B."/>
            <person name="Baldrian P."/>
            <person name="Stursova M."/>
            <person name="Weitz H."/>
            <person name="Taylor A."/>
            <person name="Grigoriev I.V."/>
            <person name="Nagy L.G."/>
            <person name="Martin F."/>
            <person name="Kauserud H."/>
        </authorList>
    </citation>
    <scope>NUCLEOTIDE SEQUENCE</scope>
    <source>
        <strain evidence="1">CBHHK188m</strain>
    </source>
</reference>
<comment type="caution">
    <text evidence="1">The sequence shown here is derived from an EMBL/GenBank/DDBJ whole genome shotgun (WGS) entry which is preliminary data.</text>
</comment>
<protein>
    <submittedName>
        <fullName evidence="1">Uncharacterized protein</fullName>
    </submittedName>
</protein>